<evidence type="ECO:0000313" key="2">
    <source>
        <dbReference type="EMBL" id="KAH3891956.1"/>
    </source>
</evidence>
<evidence type="ECO:0000313" key="3">
    <source>
        <dbReference type="Proteomes" id="UP000828390"/>
    </source>
</evidence>
<keyword evidence="3" id="KW-1185">Reference proteome</keyword>
<name>A0A9D4NCR1_DREPO</name>
<dbReference type="Proteomes" id="UP000828390">
    <property type="component" value="Unassembled WGS sequence"/>
</dbReference>
<sequence length="72" mass="8074">MYMYWMCEIVKIVFLLFDLNERTLAVCPSWDVNGFVVCLPPSALQLSGTWCMDNWVTAGLPPARSAKAQCGN</sequence>
<reference evidence="2" key="1">
    <citation type="journal article" date="2019" name="bioRxiv">
        <title>The Genome of the Zebra Mussel, Dreissena polymorpha: A Resource for Invasive Species Research.</title>
        <authorList>
            <person name="McCartney M.A."/>
            <person name="Auch B."/>
            <person name="Kono T."/>
            <person name="Mallez S."/>
            <person name="Zhang Y."/>
            <person name="Obille A."/>
            <person name="Becker A."/>
            <person name="Abrahante J.E."/>
            <person name="Garbe J."/>
            <person name="Badalamenti J.P."/>
            <person name="Herman A."/>
            <person name="Mangelson H."/>
            <person name="Liachko I."/>
            <person name="Sullivan S."/>
            <person name="Sone E.D."/>
            <person name="Koren S."/>
            <person name="Silverstein K.A.T."/>
            <person name="Beckman K.B."/>
            <person name="Gohl D.M."/>
        </authorList>
    </citation>
    <scope>NUCLEOTIDE SEQUENCE</scope>
    <source>
        <strain evidence="2">Duluth1</strain>
        <tissue evidence="2">Whole animal</tissue>
    </source>
</reference>
<keyword evidence="1" id="KW-0732">Signal</keyword>
<protein>
    <recommendedName>
        <fullName evidence="4">Secreted protein</fullName>
    </recommendedName>
</protein>
<feature type="signal peptide" evidence="1">
    <location>
        <begin position="1"/>
        <end position="25"/>
    </location>
</feature>
<feature type="chain" id="PRO_5038670113" description="Secreted protein" evidence="1">
    <location>
        <begin position="26"/>
        <end position="72"/>
    </location>
</feature>
<organism evidence="2 3">
    <name type="scientific">Dreissena polymorpha</name>
    <name type="common">Zebra mussel</name>
    <name type="synonym">Mytilus polymorpha</name>
    <dbReference type="NCBI Taxonomy" id="45954"/>
    <lineage>
        <taxon>Eukaryota</taxon>
        <taxon>Metazoa</taxon>
        <taxon>Spiralia</taxon>
        <taxon>Lophotrochozoa</taxon>
        <taxon>Mollusca</taxon>
        <taxon>Bivalvia</taxon>
        <taxon>Autobranchia</taxon>
        <taxon>Heteroconchia</taxon>
        <taxon>Euheterodonta</taxon>
        <taxon>Imparidentia</taxon>
        <taxon>Neoheterodontei</taxon>
        <taxon>Myida</taxon>
        <taxon>Dreissenoidea</taxon>
        <taxon>Dreissenidae</taxon>
        <taxon>Dreissena</taxon>
    </lineage>
</organism>
<reference evidence="2" key="2">
    <citation type="submission" date="2020-11" db="EMBL/GenBank/DDBJ databases">
        <authorList>
            <person name="McCartney M.A."/>
            <person name="Auch B."/>
            <person name="Kono T."/>
            <person name="Mallez S."/>
            <person name="Becker A."/>
            <person name="Gohl D.M."/>
            <person name="Silverstein K.A.T."/>
            <person name="Koren S."/>
            <person name="Bechman K.B."/>
            <person name="Herman A."/>
            <person name="Abrahante J.E."/>
            <person name="Garbe J."/>
        </authorList>
    </citation>
    <scope>NUCLEOTIDE SEQUENCE</scope>
    <source>
        <strain evidence="2">Duluth1</strain>
        <tissue evidence="2">Whole animal</tissue>
    </source>
</reference>
<evidence type="ECO:0000256" key="1">
    <source>
        <dbReference type="SAM" id="SignalP"/>
    </source>
</evidence>
<comment type="caution">
    <text evidence="2">The sequence shown here is derived from an EMBL/GenBank/DDBJ whole genome shotgun (WGS) entry which is preliminary data.</text>
</comment>
<evidence type="ECO:0008006" key="4">
    <source>
        <dbReference type="Google" id="ProtNLM"/>
    </source>
</evidence>
<proteinExistence type="predicted"/>
<gene>
    <name evidence="2" type="ORF">DPMN_016066</name>
</gene>
<dbReference type="EMBL" id="JAIWYP010000001">
    <property type="protein sequence ID" value="KAH3891956.1"/>
    <property type="molecule type" value="Genomic_DNA"/>
</dbReference>
<accession>A0A9D4NCR1</accession>
<dbReference type="AlphaFoldDB" id="A0A9D4NCR1"/>